<dbReference type="EMBL" id="KU686210">
    <property type="protein sequence ID" value="AOV61602.1"/>
    <property type="molecule type" value="Genomic_DNA"/>
</dbReference>
<sequence length="342" mass="39905">MKILLITDQHFGARNDSQVYVNKYQKFYSETVLPYIDKHKITQIIALGDTFDRRKAINFNSLQAAKDMWFDPLRERDVKMHMLVGNHDIYYKNTLRINSPQLLLGDYDNITVVDDPQQLSFGDTNILLLPWICDENRQRSMDLIKSNSASICLGHLELNNFEPIPGYTMEHGDSPDMFSKFNLVCSGHFHHKSRKDNIVYLGNPYQMFWNDYGCDRGFHVLNTDTEKLTFVKNPNSMFHKIYYRDSETAEIDYESLNDSYVKLIVEKKEDQVLFDKTLKQINASGIADLKIVEDTFVHLDEVDEDLEQEDTLSILQNCVKEIDNRDEVFGILKSLYVEALRL</sequence>
<accession>A0A1D8KSG9</accession>
<dbReference type="Gene3D" id="3.60.21.10">
    <property type="match status" value="1"/>
</dbReference>
<keyword evidence="2" id="KW-0378">Hydrolase</keyword>
<keyword evidence="2" id="KW-0540">Nuclease</keyword>
<dbReference type="OrthoDB" id="3083at10239"/>
<dbReference type="PANTHER" id="PTHR30337">
    <property type="entry name" value="COMPONENT OF ATP-DEPENDENT DSDNA EXONUCLEASE"/>
    <property type="match status" value="1"/>
</dbReference>
<dbReference type="RefSeq" id="YP_009325118.1">
    <property type="nucleotide sequence ID" value="NC_031944.1"/>
</dbReference>
<evidence type="ECO:0000259" key="1">
    <source>
        <dbReference type="Pfam" id="PF00149"/>
    </source>
</evidence>
<feature type="domain" description="Calcineurin-like phosphoesterase" evidence="1">
    <location>
        <begin position="1"/>
        <end position="191"/>
    </location>
</feature>
<dbReference type="Proteomes" id="UP000204364">
    <property type="component" value="Segment"/>
</dbReference>
<dbReference type="Pfam" id="PF00149">
    <property type="entry name" value="Metallophos"/>
    <property type="match status" value="1"/>
</dbReference>
<dbReference type="PANTHER" id="PTHR30337:SF8">
    <property type="entry name" value="BLL4141 PROTEIN"/>
    <property type="match status" value="1"/>
</dbReference>
<name>A0A1D8KSG9_9CAUD</name>
<keyword evidence="2" id="KW-0255">Endonuclease</keyword>
<dbReference type="KEGG" id="vg:30310082"/>
<dbReference type="GO" id="GO:0016787">
    <property type="term" value="F:hydrolase activity"/>
    <property type="evidence" value="ECO:0007669"/>
    <property type="project" value="InterPro"/>
</dbReference>
<organism evidence="2 3">
    <name type="scientific">Synechococcus phage S-WAM1</name>
    <dbReference type="NCBI Taxonomy" id="1815521"/>
    <lineage>
        <taxon>Viruses</taxon>
        <taxon>Duplodnaviria</taxon>
        <taxon>Heunggongvirae</taxon>
        <taxon>Uroviricota</taxon>
        <taxon>Caudoviricetes</taxon>
        <taxon>Pantevenvirales</taxon>
        <taxon>Kyanoviridae</taxon>
        <taxon>Sokavirus</taxon>
        <taxon>Sokavirus swam1</taxon>
    </lineage>
</organism>
<dbReference type="GO" id="GO:0004519">
    <property type="term" value="F:endonuclease activity"/>
    <property type="evidence" value="ECO:0007669"/>
    <property type="project" value="UniProtKB-KW"/>
</dbReference>
<dbReference type="InterPro" id="IPR004843">
    <property type="entry name" value="Calcineurin-like_PHP"/>
</dbReference>
<reference evidence="2 3" key="1">
    <citation type="journal article" date="2016" name="Virology">
        <title>The genomic content and context of auxiliary metabolic genes in marine cyanomyoviruses.</title>
        <authorList>
            <person name="Crummett L.T."/>
            <person name="Puxty R.J."/>
            <person name="Weihe C."/>
            <person name="Marston M.F."/>
            <person name="Martiny J.B."/>
        </authorList>
    </citation>
    <scope>NUCLEOTIDE SEQUENCE [LARGE SCALE GENOMIC DNA]</scope>
    <source>
        <strain evidence="2">0810PA09</strain>
    </source>
</reference>
<dbReference type="GeneID" id="30310082"/>
<dbReference type="InterPro" id="IPR029052">
    <property type="entry name" value="Metallo-depent_PP-like"/>
</dbReference>
<dbReference type="InterPro" id="IPR050535">
    <property type="entry name" value="DNA_Repair-Maintenance_Comp"/>
</dbReference>
<protein>
    <submittedName>
        <fullName evidence="2">Recombination-related endonuclease</fullName>
    </submittedName>
</protein>
<evidence type="ECO:0000313" key="2">
    <source>
        <dbReference type="EMBL" id="AOV61602.1"/>
    </source>
</evidence>
<keyword evidence="3" id="KW-1185">Reference proteome</keyword>
<dbReference type="SUPFAM" id="SSF56300">
    <property type="entry name" value="Metallo-dependent phosphatases"/>
    <property type="match status" value="1"/>
</dbReference>
<gene>
    <name evidence="2" type="ORF">P090810_129</name>
</gene>
<proteinExistence type="predicted"/>
<evidence type="ECO:0000313" key="3">
    <source>
        <dbReference type="Proteomes" id="UP000204364"/>
    </source>
</evidence>
<dbReference type="CDD" id="cd00838">
    <property type="entry name" value="MPP_superfamily"/>
    <property type="match status" value="1"/>
</dbReference>